<protein>
    <submittedName>
        <fullName evidence="1">Uncharacterized protein</fullName>
    </submittedName>
</protein>
<evidence type="ECO:0000313" key="1">
    <source>
        <dbReference type="EMBL" id="CAD9042975.1"/>
    </source>
</evidence>
<gene>
    <name evidence="1" type="ORF">EGYM00392_LOCUS54157</name>
</gene>
<dbReference type="EMBL" id="HBGA01148514">
    <property type="protein sequence ID" value="CAD9042975.1"/>
    <property type="molecule type" value="Transcribed_RNA"/>
</dbReference>
<dbReference type="AlphaFoldDB" id="A0A7S1JG29"/>
<proteinExistence type="predicted"/>
<sequence>MDNNRWMDFTEVCGLNSAVYASLGGLGWAMSHPLGRNLISEESKPTKALQAPGVNAVLSTIFKSQCPPCFRNIFQMVSGGSNLVHGVCPSWLAPQWLSRILQNLRGKHVTPLGCVGKSVWDCGIAISLSCASCTPIPSVSDLCYLVESISVQTGDSNSSRLQQGIGFVG</sequence>
<organism evidence="1">
    <name type="scientific">Eutreptiella gymnastica</name>
    <dbReference type="NCBI Taxonomy" id="73025"/>
    <lineage>
        <taxon>Eukaryota</taxon>
        <taxon>Discoba</taxon>
        <taxon>Euglenozoa</taxon>
        <taxon>Euglenida</taxon>
        <taxon>Spirocuta</taxon>
        <taxon>Euglenophyceae</taxon>
        <taxon>Eutreptiales</taxon>
        <taxon>Eutreptiaceae</taxon>
        <taxon>Eutreptiella</taxon>
    </lineage>
</organism>
<accession>A0A7S1JG29</accession>
<reference evidence="1" key="1">
    <citation type="submission" date="2021-01" db="EMBL/GenBank/DDBJ databases">
        <authorList>
            <person name="Corre E."/>
            <person name="Pelletier E."/>
            <person name="Niang G."/>
            <person name="Scheremetjew M."/>
            <person name="Finn R."/>
            <person name="Kale V."/>
            <person name="Holt S."/>
            <person name="Cochrane G."/>
            <person name="Meng A."/>
            <person name="Brown T."/>
            <person name="Cohen L."/>
        </authorList>
    </citation>
    <scope>NUCLEOTIDE SEQUENCE</scope>
    <source>
        <strain evidence="1">NIES-381</strain>
    </source>
</reference>
<name>A0A7S1JG29_9EUGL</name>